<keyword evidence="2" id="KW-1133">Transmembrane helix</keyword>
<feature type="region of interest" description="Disordered" evidence="1">
    <location>
        <begin position="524"/>
        <end position="575"/>
    </location>
</feature>
<feature type="region of interest" description="Disordered" evidence="1">
    <location>
        <begin position="679"/>
        <end position="714"/>
    </location>
</feature>
<feature type="region of interest" description="Disordered" evidence="1">
    <location>
        <begin position="191"/>
        <end position="234"/>
    </location>
</feature>
<reference evidence="3 4" key="2">
    <citation type="journal article" date="2012" name="Open Biol.">
        <title>Characteristics of nucleosomes and linker DNA regions on the genome of the basidiomycete Mixia osmundae revealed by mono- and dinucleosome mapping.</title>
        <authorList>
            <person name="Nishida H."/>
            <person name="Kondo S."/>
            <person name="Matsumoto T."/>
            <person name="Suzuki Y."/>
            <person name="Yoshikawa H."/>
            <person name="Taylor T.D."/>
            <person name="Sugiyama J."/>
        </authorList>
    </citation>
    <scope>NUCLEOTIDE SEQUENCE [LARGE SCALE GENOMIC DNA]</scope>
    <source>
        <strain evidence="4">CBS 9802 / IAM 14324 / JCM 22182 / KY 12970</strain>
    </source>
</reference>
<feature type="compositionally biased region" description="Low complexity" evidence="1">
    <location>
        <begin position="206"/>
        <end position="232"/>
    </location>
</feature>
<evidence type="ECO:0000256" key="2">
    <source>
        <dbReference type="SAM" id="Phobius"/>
    </source>
</evidence>
<feature type="transmembrane region" description="Helical" evidence="2">
    <location>
        <begin position="492"/>
        <end position="514"/>
    </location>
</feature>
<evidence type="ECO:0000313" key="4">
    <source>
        <dbReference type="Proteomes" id="UP000009131"/>
    </source>
</evidence>
<feature type="compositionally biased region" description="Low complexity" evidence="1">
    <location>
        <begin position="679"/>
        <end position="693"/>
    </location>
</feature>
<dbReference type="eggNOG" id="ENOG502S35T">
    <property type="taxonomic scope" value="Eukaryota"/>
</dbReference>
<dbReference type="RefSeq" id="XP_014570096.1">
    <property type="nucleotide sequence ID" value="XM_014714610.1"/>
</dbReference>
<reference evidence="3 4" key="1">
    <citation type="journal article" date="2011" name="J. Gen. Appl. Microbiol.">
        <title>Draft genome sequencing of the enigmatic basidiomycete Mixia osmundae.</title>
        <authorList>
            <person name="Nishida H."/>
            <person name="Nagatsuka Y."/>
            <person name="Sugiyama J."/>
        </authorList>
    </citation>
    <scope>NUCLEOTIDE SEQUENCE [LARGE SCALE GENOMIC DNA]</scope>
    <source>
        <strain evidence="4">CBS 9802 / IAM 14324 / JCM 22182 / KY 12970</strain>
    </source>
</reference>
<keyword evidence="2" id="KW-0472">Membrane</keyword>
<feature type="region of interest" description="Disordered" evidence="1">
    <location>
        <begin position="71"/>
        <end position="101"/>
    </location>
</feature>
<feature type="compositionally biased region" description="Polar residues" evidence="1">
    <location>
        <begin position="702"/>
        <end position="714"/>
    </location>
</feature>
<protein>
    <submittedName>
        <fullName evidence="3">Uncharacterized protein</fullName>
    </submittedName>
</protein>
<gene>
    <name evidence="3" type="primary">Mo02252</name>
    <name evidence="3" type="ORF">E5Q_02252</name>
</gene>
<dbReference type="EMBL" id="BABT02000062">
    <property type="protein sequence ID" value="GAA95596.1"/>
    <property type="molecule type" value="Genomic_DNA"/>
</dbReference>
<feature type="compositionally biased region" description="Polar residues" evidence="1">
    <location>
        <begin position="196"/>
        <end position="205"/>
    </location>
</feature>
<dbReference type="HOGENOM" id="CLU_353765_0_0_1"/>
<dbReference type="AlphaFoldDB" id="G7DYD6"/>
<feature type="compositionally biased region" description="Polar residues" evidence="1">
    <location>
        <begin position="72"/>
        <end position="90"/>
    </location>
</feature>
<name>G7DYD6_MIXOS</name>
<keyword evidence="4" id="KW-1185">Reference proteome</keyword>
<keyword evidence="2" id="KW-0812">Transmembrane</keyword>
<dbReference type="Proteomes" id="UP000009131">
    <property type="component" value="Unassembled WGS sequence"/>
</dbReference>
<sequence>MEDACVCAHSYSLLGERGLALLPVVRIVACETTQDVIFSSSSCSIFGVFVCLVTRLTTAASVVKSKHRYKTGQDSQQAAPPSPASEQSVFCPTRNRRGDSPAIERVSGRTYSQSQSALAVDEAAHRQFKQSGLRILRALKLAPVYSKRGYQCLEASDSPSIGSSFATGRAHNIDIVVMTAQALYRHGPHWPRQLETRSPQYSDTDASNSTSANGASSQAPTTSSSASQSAPSHAINADVTDADSDFPFVWWFTQQNTLNFAQCTSFEFFMVPNANATSSAVGPYTLAAIPEQGVPLIVSAGEGDTVPFTWTLPFNTGTTFALSFIDSKGQSGGVGPLYSVSSGSNVDGNCPGAPAYPPVTSGPDVDISFQVYPYNSPSLCQQLGIVVQGNGKPPFTLNAAISADTATNYTVGNVGHYTNTLQGGGAFILSLSDANGNYANSSQVIYSSGGSNYSCIANPEEHDHKLAPGSVPDGYGGYGQGGGGNNVSVGTVVGATVGVVFAVLILLGGAFWFWRRRRRQRRAGSLSDTIIGPRYSGPSGNSAANANSPVSPVGSSTLGGSSTADGTLVDVSKGPYPKIEQGRLASISIERLLNLNRPSSTGDHSPVSPSPDDAASHPYLYPREHPGRLPSPIEMEPRHQFVIANPDASDAGSIREGGDSTTFALDEGARAWATLNSYGQSRSTSSRGASGSRLPAPGAPLNYSSLYGGSTQAHRQASEDFYRQHADSGRTLTRKEAEEMLQQGQIELPPAYGSFRTDRPEPIQEAARNAEAGKDDEEDDEEYENAIAVSSRHL</sequence>
<evidence type="ECO:0000256" key="1">
    <source>
        <dbReference type="SAM" id="MobiDB-lite"/>
    </source>
</evidence>
<feature type="region of interest" description="Disordered" evidence="1">
    <location>
        <begin position="596"/>
        <end position="633"/>
    </location>
</feature>
<evidence type="ECO:0000313" key="3">
    <source>
        <dbReference type="EMBL" id="GAA95596.1"/>
    </source>
</evidence>
<feature type="region of interest" description="Disordered" evidence="1">
    <location>
        <begin position="743"/>
        <end position="794"/>
    </location>
</feature>
<organism evidence="3 4">
    <name type="scientific">Mixia osmundae (strain CBS 9802 / IAM 14324 / JCM 22182 / KY 12970)</name>
    <dbReference type="NCBI Taxonomy" id="764103"/>
    <lineage>
        <taxon>Eukaryota</taxon>
        <taxon>Fungi</taxon>
        <taxon>Dikarya</taxon>
        <taxon>Basidiomycota</taxon>
        <taxon>Pucciniomycotina</taxon>
        <taxon>Mixiomycetes</taxon>
        <taxon>Mixiales</taxon>
        <taxon>Mixiaceae</taxon>
        <taxon>Mixia</taxon>
    </lineage>
</organism>
<dbReference type="OrthoDB" id="2527908at2759"/>
<comment type="caution">
    <text evidence="3">The sequence shown here is derived from an EMBL/GenBank/DDBJ whole genome shotgun (WGS) entry which is preliminary data.</text>
</comment>
<feature type="compositionally biased region" description="Low complexity" evidence="1">
    <location>
        <begin position="603"/>
        <end position="618"/>
    </location>
</feature>
<accession>G7DYD6</accession>
<proteinExistence type="predicted"/>
<feature type="compositionally biased region" description="Acidic residues" evidence="1">
    <location>
        <begin position="774"/>
        <end position="784"/>
    </location>
</feature>
<dbReference type="InParanoid" id="G7DYD6"/>
<feature type="compositionally biased region" description="Polar residues" evidence="1">
    <location>
        <begin position="538"/>
        <end position="565"/>
    </location>
</feature>